<feature type="compositionally biased region" description="Low complexity" evidence="8">
    <location>
        <begin position="574"/>
        <end position="588"/>
    </location>
</feature>
<dbReference type="GO" id="GO:0008270">
    <property type="term" value="F:zinc ion binding"/>
    <property type="evidence" value="ECO:0007669"/>
    <property type="project" value="UniProtKB-KW"/>
</dbReference>
<keyword evidence="7" id="KW-0539">Nucleus</keyword>
<dbReference type="SUPFAM" id="SSF50249">
    <property type="entry name" value="Nucleic acid-binding proteins"/>
    <property type="match status" value="1"/>
</dbReference>
<feature type="region of interest" description="Disordered" evidence="8">
    <location>
        <begin position="1"/>
        <end position="37"/>
    </location>
</feature>
<keyword evidence="4" id="KW-0479">Metal-binding</keyword>
<protein>
    <submittedName>
        <fullName evidence="11">Uncharacterized protein</fullName>
    </submittedName>
</protein>
<dbReference type="GO" id="GO:0006270">
    <property type="term" value="P:DNA replication initiation"/>
    <property type="evidence" value="ECO:0007669"/>
    <property type="project" value="InterPro"/>
</dbReference>
<evidence type="ECO:0000256" key="5">
    <source>
        <dbReference type="ARBA" id="ARBA00022771"/>
    </source>
</evidence>
<feature type="compositionally biased region" description="Basic and acidic residues" evidence="8">
    <location>
        <begin position="1"/>
        <end position="21"/>
    </location>
</feature>
<comment type="subcellular location">
    <subcellularLocation>
        <location evidence="1">Nucleus</location>
    </subcellularLocation>
</comment>
<dbReference type="EMBL" id="KV453932">
    <property type="protein sequence ID" value="ODV73093.1"/>
    <property type="molecule type" value="Genomic_DNA"/>
</dbReference>
<keyword evidence="3" id="KW-0235">DNA replication</keyword>
<dbReference type="GO" id="GO:0003688">
    <property type="term" value="F:DNA replication origin binding"/>
    <property type="evidence" value="ECO:0007669"/>
    <property type="project" value="TreeGrafter"/>
</dbReference>
<dbReference type="Proteomes" id="UP000094389">
    <property type="component" value="Unassembled WGS sequence"/>
</dbReference>
<keyword evidence="5" id="KW-0863">Zinc-finger</keyword>
<feature type="region of interest" description="Disordered" evidence="8">
    <location>
        <begin position="61"/>
        <end position="102"/>
    </location>
</feature>
<dbReference type="GO" id="GO:0003697">
    <property type="term" value="F:single-stranded DNA binding"/>
    <property type="evidence" value="ECO:0007669"/>
    <property type="project" value="InterPro"/>
</dbReference>
<evidence type="ECO:0000259" key="9">
    <source>
        <dbReference type="Pfam" id="PF09329"/>
    </source>
</evidence>
<name>A0A1E4S0S5_CYBJN</name>
<dbReference type="OrthoDB" id="273123at2759"/>
<evidence type="ECO:0000313" key="12">
    <source>
        <dbReference type="Proteomes" id="UP000094389"/>
    </source>
</evidence>
<dbReference type="InterPro" id="IPR040184">
    <property type="entry name" value="Mcm10"/>
</dbReference>
<evidence type="ECO:0000313" key="11">
    <source>
        <dbReference type="EMBL" id="ODV73093.1"/>
    </source>
</evidence>
<keyword evidence="6" id="KW-0862">Zinc</keyword>
<evidence type="ECO:0000256" key="3">
    <source>
        <dbReference type="ARBA" id="ARBA00022705"/>
    </source>
</evidence>
<gene>
    <name evidence="11" type="ORF">CYBJADRAFT_173603</name>
</gene>
<dbReference type="InterPro" id="IPR055065">
    <property type="entry name" value="OB_MCM10"/>
</dbReference>
<dbReference type="OMA" id="FFDEKFQ"/>
<dbReference type="PANTHER" id="PTHR13454:SF11">
    <property type="entry name" value="PROTEIN MCM10 HOMOLOG"/>
    <property type="match status" value="1"/>
</dbReference>
<dbReference type="RefSeq" id="XP_020070132.1">
    <property type="nucleotide sequence ID" value="XM_020216487.1"/>
</dbReference>
<dbReference type="InterPro" id="IPR012340">
    <property type="entry name" value="NA-bd_OB-fold"/>
</dbReference>
<evidence type="ECO:0000256" key="2">
    <source>
        <dbReference type="ARBA" id="ARBA00009679"/>
    </source>
</evidence>
<dbReference type="Pfam" id="PF09329">
    <property type="entry name" value="zf-primase"/>
    <property type="match status" value="1"/>
</dbReference>
<feature type="region of interest" description="Disordered" evidence="8">
    <location>
        <begin position="554"/>
        <end position="616"/>
    </location>
</feature>
<feature type="compositionally biased region" description="Acidic residues" evidence="8">
    <location>
        <begin position="22"/>
        <end position="34"/>
    </location>
</feature>
<dbReference type="Pfam" id="PF22379">
    <property type="entry name" value="OB_MCM10"/>
    <property type="match status" value="1"/>
</dbReference>
<proteinExistence type="inferred from homology"/>
<dbReference type="PANTHER" id="PTHR13454">
    <property type="entry name" value="PROTEIN MCM10 HOMOLOG"/>
    <property type="match status" value="1"/>
</dbReference>
<evidence type="ECO:0000256" key="6">
    <source>
        <dbReference type="ARBA" id="ARBA00022833"/>
    </source>
</evidence>
<sequence>MDKDPREVTDEQDSELERLTDEEYGEEEVEEPDESLVKELERQLLETTKRQEELRRRLEELKRRKQANKLKSTVQIEKTPSPKRVEAQPLPSPSREDGNEVKNVSRNLTDALQSERSTLDDSNEERKPSVPYFLQKLEETRKKEIDNREQKKTMFKSRIYTFDSIMDSQPVDVDEKEYFSGQLIKRRYVDQQQLTEFFKDKKVMRLPKLYAKVSPPDFEEPKYPNWLVIGIISEKGRPKVTSNGRGRFMTITLTDFNLSVSVSFFNTTVEKYDRLRIGDVIAILNPDIYIKSDYTANGVKTFGLSIRHTGDSVLEIGKSRDLGFCPALRRDGTVCGTPINKSLQSSCLYHEELRLRRTAGKRMEFQTTVGQRSPSKGGRKQHMMVSNNKIVKVFDANQQQQGPTHVEKAKKFFSSTNKHEKFFNSEISDFGDIKRKQIRQEKYRSLRKDIDLQQKLKESLEGGKNLKKYHSIHGEPEDSETSLEEKKALLKYAYGGKGLSKLGFDPTAKGASKGLLSKIDDDQRAQATSTLDELRDITKNKKANFSLWKEEVARRRKMRHETDKMLEKMKEHTPSPSAETSTNESTSTRMITLDDSESDSDSDGYHPPTKKPNTTR</sequence>
<dbReference type="Gene3D" id="2.40.50.140">
    <property type="entry name" value="Nucleic acid-binding proteins"/>
    <property type="match status" value="1"/>
</dbReference>
<dbReference type="AlphaFoldDB" id="A0A1E4S0S5"/>
<evidence type="ECO:0000256" key="7">
    <source>
        <dbReference type="ARBA" id="ARBA00023242"/>
    </source>
</evidence>
<feature type="compositionally biased region" description="Basic and acidic residues" evidence="8">
    <location>
        <begin position="560"/>
        <end position="573"/>
    </location>
</feature>
<evidence type="ECO:0000256" key="8">
    <source>
        <dbReference type="SAM" id="MobiDB-lite"/>
    </source>
</evidence>
<dbReference type="GO" id="GO:0043596">
    <property type="term" value="C:nuclear replication fork"/>
    <property type="evidence" value="ECO:0007669"/>
    <property type="project" value="TreeGrafter"/>
</dbReference>
<keyword evidence="12" id="KW-1185">Reference proteome</keyword>
<evidence type="ECO:0000256" key="4">
    <source>
        <dbReference type="ARBA" id="ARBA00022723"/>
    </source>
</evidence>
<comment type="similarity">
    <text evidence="2">Belongs to the MCM10 family.</text>
</comment>
<dbReference type="GeneID" id="30990883"/>
<reference evidence="11 12" key="1">
    <citation type="journal article" date="2016" name="Proc. Natl. Acad. Sci. U.S.A.">
        <title>Comparative genomics of biotechnologically important yeasts.</title>
        <authorList>
            <person name="Riley R."/>
            <person name="Haridas S."/>
            <person name="Wolfe K.H."/>
            <person name="Lopes M.R."/>
            <person name="Hittinger C.T."/>
            <person name="Goeker M."/>
            <person name="Salamov A.A."/>
            <person name="Wisecaver J.H."/>
            <person name="Long T.M."/>
            <person name="Calvey C.H."/>
            <person name="Aerts A.L."/>
            <person name="Barry K.W."/>
            <person name="Choi C."/>
            <person name="Clum A."/>
            <person name="Coughlan A.Y."/>
            <person name="Deshpande S."/>
            <person name="Douglass A.P."/>
            <person name="Hanson S.J."/>
            <person name="Klenk H.-P."/>
            <person name="LaButti K.M."/>
            <person name="Lapidus A."/>
            <person name="Lindquist E.A."/>
            <person name="Lipzen A.M."/>
            <person name="Meier-Kolthoff J.P."/>
            <person name="Ohm R.A."/>
            <person name="Otillar R.P."/>
            <person name="Pangilinan J.L."/>
            <person name="Peng Y."/>
            <person name="Rokas A."/>
            <person name="Rosa C.A."/>
            <person name="Scheuner C."/>
            <person name="Sibirny A.A."/>
            <person name="Slot J.C."/>
            <person name="Stielow J.B."/>
            <person name="Sun H."/>
            <person name="Kurtzman C.P."/>
            <person name="Blackwell M."/>
            <person name="Grigoriev I.V."/>
            <person name="Jeffries T.W."/>
        </authorList>
    </citation>
    <scope>NUCLEOTIDE SEQUENCE [LARGE SCALE GENOMIC DNA]</scope>
    <source>
        <strain evidence="12">ATCC 18201 / CBS 1600 / BCRC 20928 / JCM 3617 / NBRC 0987 / NRRL Y-1542</strain>
    </source>
</reference>
<organism evidence="11 12">
    <name type="scientific">Cyberlindnera jadinii (strain ATCC 18201 / CBS 1600 / BCRC 20928 / JCM 3617 / NBRC 0987 / NRRL Y-1542)</name>
    <name type="common">Torula yeast</name>
    <name type="synonym">Candida utilis</name>
    <dbReference type="NCBI Taxonomy" id="983966"/>
    <lineage>
        <taxon>Eukaryota</taxon>
        <taxon>Fungi</taxon>
        <taxon>Dikarya</taxon>
        <taxon>Ascomycota</taxon>
        <taxon>Saccharomycotina</taxon>
        <taxon>Saccharomycetes</taxon>
        <taxon>Phaffomycetales</taxon>
        <taxon>Phaffomycetaceae</taxon>
        <taxon>Cyberlindnera</taxon>
    </lineage>
</organism>
<evidence type="ECO:0000256" key="1">
    <source>
        <dbReference type="ARBA" id="ARBA00004123"/>
    </source>
</evidence>
<evidence type="ECO:0000259" key="10">
    <source>
        <dbReference type="Pfam" id="PF22379"/>
    </source>
</evidence>
<feature type="domain" description="MCM10 OB-fold" evidence="10">
    <location>
        <begin position="179"/>
        <end position="309"/>
    </location>
</feature>
<dbReference type="InterPro" id="IPR015408">
    <property type="entry name" value="Znf_Mcm10/DnaG"/>
</dbReference>
<feature type="domain" description="Zinc finger Mcm10/DnaG-type" evidence="9">
    <location>
        <begin position="317"/>
        <end position="362"/>
    </location>
</feature>
<accession>A0A1E4S0S5</accession>
<feature type="compositionally biased region" description="Polar residues" evidence="8">
    <location>
        <begin position="69"/>
        <end position="78"/>
    </location>
</feature>
<dbReference type="STRING" id="983966.A0A1E4S0S5"/>